<dbReference type="Pfam" id="PF22725">
    <property type="entry name" value="GFO_IDH_MocA_C3"/>
    <property type="match status" value="1"/>
</dbReference>
<dbReference type="SUPFAM" id="SSF51658">
    <property type="entry name" value="Xylose isomerase-like"/>
    <property type="match status" value="1"/>
</dbReference>
<dbReference type="Pfam" id="PF01261">
    <property type="entry name" value="AP_endonuc_2"/>
    <property type="match status" value="1"/>
</dbReference>
<dbReference type="PRINTS" id="PR00741">
    <property type="entry name" value="GLHYDRLASE29"/>
</dbReference>
<dbReference type="AlphaFoldDB" id="A0A8J4WNL8"/>
<evidence type="ECO:0000259" key="10">
    <source>
        <dbReference type="Pfam" id="PF22725"/>
    </source>
</evidence>
<dbReference type="GO" id="GO:0016139">
    <property type="term" value="P:glycoside catabolic process"/>
    <property type="evidence" value="ECO:0007669"/>
    <property type="project" value="TreeGrafter"/>
</dbReference>
<dbReference type="Gene3D" id="3.30.360.10">
    <property type="entry name" value="Dihydrodipicolinate Reductase, domain 2"/>
    <property type="match status" value="1"/>
</dbReference>
<dbReference type="Gene3D" id="3.20.20.80">
    <property type="entry name" value="Glycosidases"/>
    <property type="match status" value="1"/>
</dbReference>
<reference evidence="11" key="2">
    <citation type="submission" date="2020-02" db="EMBL/GenBank/DDBJ databases">
        <authorList>
            <person name="Studholme D.J."/>
        </authorList>
    </citation>
    <scope>NUCLEOTIDE SEQUENCE</scope>
    <source>
        <strain evidence="11">00238/432</strain>
    </source>
</reference>
<reference evidence="11" key="1">
    <citation type="journal article" date="2015" name="Genom Data">
        <title>Draft genome sequences of Phytophthora kernoviae and Phytophthora ramorum lineage EU2 from Scotland.</title>
        <authorList>
            <person name="Sambles C."/>
            <person name="Schlenzig A."/>
            <person name="O'Neill P."/>
            <person name="Grant M."/>
            <person name="Studholme D.J."/>
        </authorList>
    </citation>
    <scope>NUCLEOTIDE SEQUENCE</scope>
    <source>
        <strain evidence="11">00238/432</strain>
    </source>
</reference>
<dbReference type="GO" id="GO:0005764">
    <property type="term" value="C:lysosome"/>
    <property type="evidence" value="ECO:0007669"/>
    <property type="project" value="TreeGrafter"/>
</dbReference>
<feature type="domain" description="Xylose isomerase-like TIM barrel" evidence="9">
    <location>
        <begin position="26"/>
        <end position="246"/>
    </location>
</feature>
<comment type="function">
    <text evidence="1">Alpha-L-fucosidase is responsible for hydrolyzing the alpha-1,6-linked fucose joined to the reducing-end N-acetylglucosamine of the carbohydrate moieties of glycoproteins.</text>
</comment>
<dbReference type="EC" id="3.2.1.51" evidence="4"/>
<dbReference type="SUPFAM" id="SSF51445">
    <property type="entry name" value="(Trans)glycosidases"/>
    <property type="match status" value="1"/>
</dbReference>
<evidence type="ECO:0000256" key="4">
    <source>
        <dbReference type="ARBA" id="ARBA00012662"/>
    </source>
</evidence>
<proteinExistence type="inferred from homology"/>
<comment type="similarity">
    <text evidence="2">Belongs to the glycosyl hydrolase 29 family.</text>
</comment>
<dbReference type="InterPro" id="IPR016286">
    <property type="entry name" value="FUC_metazoa-typ"/>
</dbReference>
<dbReference type="GO" id="GO:0006004">
    <property type="term" value="P:fucose metabolic process"/>
    <property type="evidence" value="ECO:0007669"/>
    <property type="project" value="InterPro"/>
</dbReference>
<dbReference type="InterPro" id="IPR057739">
    <property type="entry name" value="Glyco_hydro_29_N"/>
</dbReference>
<dbReference type="Pfam" id="PF01120">
    <property type="entry name" value="Alpha_L_fucos"/>
    <property type="match status" value="1"/>
</dbReference>
<feature type="domain" description="GFO/IDH/MocA-like oxidoreductase" evidence="10">
    <location>
        <begin position="259"/>
        <end position="398"/>
    </location>
</feature>
<dbReference type="GO" id="GO:0004560">
    <property type="term" value="F:alpha-L-fucosidase activity"/>
    <property type="evidence" value="ECO:0007669"/>
    <property type="project" value="UniProtKB-EC"/>
</dbReference>
<dbReference type="InterPro" id="IPR013022">
    <property type="entry name" value="Xyl_isomerase-like_TIM-brl"/>
</dbReference>
<evidence type="ECO:0000259" key="8">
    <source>
        <dbReference type="Pfam" id="PF01120"/>
    </source>
</evidence>
<dbReference type="InterPro" id="IPR017853">
    <property type="entry name" value="GH"/>
</dbReference>
<gene>
    <name evidence="11" type="ORF">G195_002661</name>
</gene>
<evidence type="ECO:0000313" key="11">
    <source>
        <dbReference type="EMBL" id="KAF4324081.1"/>
    </source>
</evidence>
<evidence type="ECO:0000256" key="1">
    <source>
        <dbReference type="ARBA" id="ARBA00004071"/>
    </source>
</evidence>
<dbReference type="Gene3D" id="2.60.40.1180">
    <property type="entry name" value="Golgi alpha-mannosidase II"/>
    <property type="match status" value="1"/>
</dbReference>
<comment type="caution">
    <text evidence="11">The sequence shown here is derived from an EMBL/GenBank/DDBJ whole genome shotgun (WGS) entry which is preliminary data.</text>
</comment>
<evidence type="ECO:0000256" key="6">
    <source>
        <dbReference type="ARBA" id="ARBA00022801"/>
    </source>
</evidence>
<dbReference type="InterPro" id="IPR013780">
    <property type="entry name" value="Glyco_hydro_b"/>
</dbReference>
<organism evidence="11 12">
    <name type="scientific">Phytophthora kernoviae 00238/432</name>
    <dbReference type="NCBI Taxonomy" id="1284355"/>
    <lineage>
        <taxon>Eukaryota</taxon>
        <taxon>Sar</taxon>
        <taxon>Stramenopiles</taxon>
        <taxon>Oomycota</taxon>
        <taxon>Peronosporomycetes</taxon>
        <taxon>Peronosporales</taxon>
        <taxon>Peronosporaceae</taxon>
        <taxon>Phytophthora</taxon>
    </lineage>
</organism>
<accession>A0A8J4WNL8</accession>
<keyword evidence="6" id="KW-0378">Hydrolase</keyword>
<dbReference type="Gene3D" id="3.20.20.150">
    <property type="entry name" value="Divalent-metal-dependent TIM barrel enzymes"/>
    <property type="match status" value="1"/>
</dbReference>
<protein>
    <recommendedName>
        <fullName evidence="4">alpha-L-fucosidase</fullName>
        <ecNumber evidence="4">3.2.1.51</ecNumber>
    </recommendedName>
</protein>
<evidence type="ECO:0000313" key="12">
    <source>
        <dbReference type="Proteomes" id="UP000702964"/>
    </source>
</evidence>
<dbReference type="EMBL" id="AOFI03000025">
    <property type="protein sequence ID" value="KAF4324081.1"/>
    <property type="molecule type" value="Genomic_DNA"/>
</dbReference>
<evidence type="ECO:0000259" key="9">
    <source>
        <dbReference type="Pfam" id="PF01261"/>
    </source>
</evidence>
<sequence>MKVGLSTYSLQQALDAKELTVPDAIRYIADQGGEHVEIVPIGYSLIDQPELIDQIRETAREVGIDISNYAIGANFVTGEGPDALENEIAAVLKHVDVAAALGVTRMRHDVAFRPAQEGTVAQFEADLPVLVKACQRIADYAASHGITTSVENHGYYVQSSERVRRLVHETARENFKTTLDIGNFLCVDEDPVSAVKNNIPYASMVHAKDFYRRPSYRNPGEGWFQTAHGNYLRGAIVGHGDIDMPEVGFVRRYSDNAQILKKFIDEGELGEIYYAKASCLRRLGNPGGWFADVDRSGGGPLIDIGVHIIDISWYLMGKPKVKTVSANVSNRLGNRANIRNLSFYQAADYDANKNTVEDMANALIRFENGASLLVDVSFTLHAKQDETSVRLYGDKGGAELEPEISLIGEKFDTILNMTPQEMNGMSETKDTVLEQEEQVVEAGVHNFSKEEEWVKPEDPLLNERLEWFKDQKLGLMMHWGPYSQLGLVESWALSDEDGDWSRNDIDWTDDMEHFKQEYFDLNKTFNPIRFQPEEWAQMAADNGFKYFLFTTKHHDGFCMWDTHTTDYRITGKDTPFHTHKYADICRALFDAFRAKGLGISAYFSKADWHTPYYWTPGMERGSHMWRGPSYDPKTYPWLWEKFVEFTHEQIMELLTNYGRIECLWLDAGWVREGRHGQDIRLGEVVERARRTTQPWLLAADRTVGGPYENIVTPEQTIPEHPMNIPWESCITVGNSFAFGYDDQYKSARQLAHILLEVVSKGGNLALNVGPQPDGRLPKGAVRSIKALGEWIGTHGEGIYGTRICGPYFTGEWAFTRKEDLNVSYAFRLYRNENEVVESQVIIPYVEKVERIELVGTDDVLSFQRTEDGLVVELPQAAVTEAAPITLTFRLFTNE</sequence>
<keyword evidence="7" id="KW-0326">Glycosidase</keyword>
<dbReference type="PANTHER" id="PTHR10030:SF37">
    <property type="entry name" value="ALPHA-L-FUCOSIDASE-RELATED"/>
    <property type="match status" value="1"/>
</dbReference>
<evidence type="ECO:0000256" key="7">
    <source>
        <dbReference type="ARBA" id="ARBA00023295"/>
    </source>
</evidence>
<comment type="similarity">
    <text evidence="3">Belongs to the Gfo/Idh/MocA family.</text>
</comment>
<dbReference type="PANTHER" id="PTHR10030">
    <property type="entry name" value="ALPHA-L-FUCOSIDASE"/>
    <property type="match status" value="1"/>
</dbReference>
<dbReference type="Proteomes" id="UP000702964">
    <property type="component" value="Unassembled WGS sequence"/>
</dbReference>
<dbReference type="SMART" id="SM00812">
    <property type="entry name" value="Alpha_L_fucos"/>
    <property type="match status" value="1"/>
</dbReference>
<feature type="domain" description="Glycoside hydrolase family 29 N-terminal" evidence="8">
    <location>
        <begin position="464"/>
        <end position="796"/>
    </location>
</feature>
<dbReference type="InterPro" id="IPR000933">
    <property type="entry name" value="Glyco_hydro_29"/>
</dbReference>
<dbReference type="InterPro" id="IPR055170">
    <property type="entry name" value="GFO_IDH_MocA-like_dom"/>
</dbReference>
<evidence type="ECO:0000256" key="2">
    <source>
        <dbReference type="ARBA" id="ARBA00007951"/>
    </source>
</evidence>
<evidence type="ECO:0000256" key="3">
    <source>
        <dbReference type="ARBA" id="ARBA00010928"/>
    </source>
</evidence>
<dbReference type="SUPFAM" id="SSF55347">
    <property type="entry name" value="Glyceraldehyde-3-phosphate dehydrogenase-like, C-terminal domain"/>
    <property type="match status" value="1"/>
</dbReference>
<evidence type="ECO:0000256" key="5">
    <source>
        <dbReference type="ARBA" id="ARBA00022729"/>
    </source>
</evidence>
<dbReference type="InterPro" id="IPR036237">
    <property type="entry name" value="Xyl_isomerase-like_sf"/>
</dbReference>
<keyword evidence="5" id="KW-0732">Signal</keyword>
<name>A0A8J4WNL8_9STRA</name>